<dbReference type="EMBL" id="CAJVCH010002194">
    <property type="protein sequence ID" value="CAG7643306.1"/>
    <property type="molecule type" value="Genomic_DNA"/>
</dbReference>
<organism evidence="2 3">
    <name type="scientific">Allacma fusca</name>
    <dbReference type="NCBI Taxonomy" id="39272"/>
    <lineage>
        <taxon>Eukaryota</taxon>
        <taxon>Metazoa</taxon>
        <taxon>Ecdysozoa</taxon>
        <taxon>Arthropoda</taxon>
        <taxon>Hexapoda</taxon>
        <taxon>Collembola</taxon>
        <taxon>Symphypleona</taxon>
        <taxon>Sminthuridae</taxon>
        <taxon>Allacma</taxon>
    </lineage>
</organism>
<dbReference type="AlphaFoldDB" id="A0A8J2J0K3"/>
<evidence type="ECO:0000256" key="1">
    <source>
        <dbReference type="SAM" id="MobiDB-lite"/>
    </source>
</evidence>
<feature type="region of interest" description="Disordered" evidence="1">
    <location>
        <begin position="1"/>
        <end position="37"/>
    </location>
</feature>
<keyword evidence="3" id="KW-1185">Reference proteome</keyword>
<sequence>MTDNAQGDVGAFGKPEDIHQDAIHDEDDLSDHDEEQVEDDINWEEYTDFNEDEFEAQNPTALEEECEASYENICDWSKQELIPLGCVNHALQLVVKECPKKHPRSNQLTLRGWGHINVRTSWHNYSYKLQCGDGYMSVLRTSLCLTITERFGEQEQFNYSGRGARKCLREVFGNEAYILVTVLDPRWQLTSFKIPLPETYKLKECVPSVERVKNILVSTHLKEKSKTAAVQLIEVPAGQTDARSSPKRNKMDFLSSFIPSDNDAEVSQL</sequence>
<proteinExistence type="predicted"/>
<gene>
    <name evidence="2" type="ORF">AFUS01_LOCUS483</name>
</gene>
<dbReference type="OrthoDB" id="6629494at2759"/>
<comment type="caution">
    <text evidence="2">The sequence shown here is derived from an EMBL/GenBank/DDBJ whole genome shotgun (WGS) entry which is preliminary data.</text>
</comment>
<reference evidence="2" key="1">
    <citation type="submission" date="2021-06" db="EMBL/GenBank/DDBJ databases">
        <authorList>
            <person name="Hodson N. C."/>
            <person name="Mongue J. A."/>
            <person name="Jaron S. K."/>
        </authorList>
    </citation>
    <scope>NUCLEOTIDE SEQUENCE</scope>
</reference>
<evidence type="ECO:0000313" key="2">
    <source>
        <dbReference type="EMBL" id="CAG7643306.1"/>
    </source>
</evidence>
<feature type="compositionally biased region" description="Basic and acidic residues" evidence="1">
    <location>
        <begin position="14"/>
        <end position="23"/>
    </location>
</feature>
<feature type="compositionally biased region" description="Acidic residues" evidence="1">
    <location>
        <begin position="24"/>
        <end position="37"/>
    </location>
</feature>
<protein>
    <submittedName>
        <fullName evidence="2">Uncharacterized protein</fullName>
    </submittedName>
</protein>
<dbReference type="Proteomes" id="UP000708208">
    <property type="component" value="Unassembled WGS sequence"/>
</dbReference>
<evidence type="ECO:0000313" key="3">
    <source>
        <dbReference type="Proteomes" id="UP000708208"/>
    </source>
</evidence>
<name>A0A8J2J0K3_9HEXA</name>
<accession>A0A8J2J0K3</accession>